<keyword evidence="2" id="KW-1185">Reference proteome</keyword>
<comment type="caution">
    <text evidence="1">The sequence shown here is derived from an EMBL/GenBank/DDBJ whole genome shotgun (WGS) entry which is preliminary data.</text>
</comment>
<accession>A0ACA9LGM0</accession>
<proteinExistence type="predicted"/>
<gene>
    <name evidence="1" type="ORF">SPELUC_LOCUS4312</name>
</gene>
<sequence>MTVAASTHVNINKKPNSNNCLLKVSLVDVVQSEPQEVNNDEHVVIKILVNDYTTQEHKDINYVSTHLSAKKQLSKPGNLQLAVASPKLIHSKLLATHRNIIEESEKVSDGSTLTKPIDSDEIDLNQSDVFTSNPRSSKHLKTKKVNELARDLLGIDDLELAKFSFTGDELQSDDEVNINKILAKNNEYEKGNDFSSAKEIHNYRMGSKNRRCSTCKVRKQHSTTSTKSEVHVVSDNNHDEE</sequence>
<evidence type="ECO:0000313" key="1">
    <source>
        <dbReference type="EMBL" id="CAG8529772.1"/>
    </source>
</evidence>
<dbReference type="Proteomes" id="UP000789366">
    <property type="component" value="Unassembled WGS sequence"/>
</dbReference>
<name>A0ACA9LGM0_9GLOM</name>
<reference evidence="1" key="1">
    <citation type="submission" date="2021-06" db="EMBL/GenBank/DDBJ databases">
        <authorList>
            <person name="Kallberg Y."/>
            <person name="Tangrot J."/>
            <person name="Rosling A."/>
        </authorList>
    </citation>
    <scope>NUCLEOTIDE SEQUENCE</scope>
    <source>
        <strain evidence="1">28 12/20/2015</strain>
    </source>
</reference>
<organism evidence="1 2">
    <name type="scientific">Cetraspora pellucida</name>
    <dbReference type="NCBI Taxonomy" id="1433469"/>
    <lineage>
        <taxon>Eukaryota</taxon>
        <taxon>Fungi</taxon>
        <taxon>Fungi incertae sedis</taxon>
        <taxon>Mucoromycota</taxon>
        <taxon>Glomeromycotina</taxon>
        <taxon>Glomeromycetes</taxon>
        <taxon>Diversisporales</taxon>
        <taxon>Gigasporaceae</taxon>
        <taxon>Cetraspora</taxon>
    </lineage>
</organism>
<dbReference type="EMBL" id="CAJVPW010003803">
    <property type="protein sequence ID" value="CAG8529772.1"/>
    <property type="molecule type" value="Genomic_DNA"/>
</dbReference>
<protein>
    <submittedName>
        <fullName evidence="1">9850_t:CDS:1</fullName>
    </submittedName>
</protein>
<evidence type="ECO:0000313" key="2">
    <source>
        <dbReference type="Proteomes" id="UP000789366"/>
    </source>
</evidence>